<dbReference type="PROSITE" id="PS50112">
    <property type="entry name" value="PAS"/>
    <property type="match status" value="2"/>
</dbReference>
<reference evidence="2" key="1">
    <citation type="submission" date="2022-01" db="EMBL/GenBank/DDBJ databases">
        <title>Draft genome of Methanogenium marinum DSM 15558.</title>
        <authorList>
            <person name="Chen S.-C."/>
            <person name="You Y.-T."/>
        </authorList>
    </citation>
    <scope>NUCLEOTIDE SEQUENCE</scope>
    <source>
        <strain evidence="2">DSM 15558</strain>
    </source>
</reference>
<dbReference type="RefSeq" id="WP_274923855.1">
    <property type="nucleotide sequence ID" value="NZ_JAKELO010000002.1"/>
</dbReference>
<dbReference type="CDD" id="cd00130">
    <property type="entry name" value="PAS"/>
    <property type="match status" value="2"/>
</dbReference>
<dbReference type="SUPFAM" id="SSF55785">
    <property type="entry name" value="PYP-like sensor domain (PAS domain)"/>
    <property type="match status" value="2"/>
</dbReference>
<dbReference type="Gene3D" id="3.30.450.20">
    <property type="entry name" value="PAS domain"/>
    <property type="match status" value="2"/>
</dbReference>
<comment type="caution">
    <text evidence="2">The sequence shown here is derived from an EMBL/GenBank/DDBJ whole genome shotgun (WGS) entry which is preliminary data.</text>
</comment>
<name>A0A9Q4KNB7_9EURY</name>
<dbReference type="AlphaFoldDB" id="A0A9Q4KNB7"/>
<proteinExistence type="predicted"/>
<dbReference type="PANTHER" id="PTHR44757:SF2">
    <property type="entry name" value="BIOFILM ARCHITECTURE MAINTENANCE PROTEIN MBAA"/>
    <property type="match status" value="1"/>
</dbReference>
<dbReference type="EMBL" id="JAKELO010000002">
    <property type="protein sequence ID" value="MDE4907190.1"/>
    <property type="molecule type" value="Genomic_DNA"/>
</dbReference>
<dbReference type="PANTHER" id="PTHR44757">
    <property type="entry name" value="DIGUANYLATE CYCLASE DGCP"/>
    <property type="match status" value="1"/>
</dbReference>
<dbReference type="Pfam" id="PF13426">
    <property type="entry name" value="PAS_9"/>
    <property type="match status" value="2"/>
</dbReference>
<organism evidence="2 3">
    <name type="scientific">Methanogenium marinum</name>
    <dbReference type="NCBI Taxonomy" id="348610"/>
    <lineage>
        <taxon>Archaea</taxon>
        <taxon>Methanobacteriati</taxon>
        <taxon>Methanobacteriota</taxon>
        <taxon>Stenosarchaea group</taxon>
        <taxon>Methanomicrobia</taxon>
        <taxon>Methanomicrobiales</taxon>
        <taxon>Methanomicrobiaceae</taxon>
        <taxon>Methanogenium</taxon>
    </lineage>
</organism>
<feature type="domain" description="PAS" evidence="1">
    <location>
        <begin position="1"/>
        <end position="49"/>
    </location>
</feature>
<dbReference type="SMART" id="SM00091">
    <property type="entry name" value="PAS"/>
    <property type="match status" value="2"/>
</dbReference>
<dbReference type="Proteomes" id="UP001143747">
    <property type="component" value="Unassembled WGS sequence"/>
</dbReference>
<dbReference type="InterPro" id="IPR052155">
    <property type="entry name" value="Biofilm_reg_signaling"/>
</dbReference>
<dbReference type="NCBIfam" id="TIGR00229">
    <property type="entry name" value="sensory_box"/>
    <property type="match status" value="2"/>
</dbReference>
<evidence type="ECO:0000259" key="1">
    <source>
        <dbReference type="PROSITE" id="PS50112"/>
    </source>
</evidence>
<feature type="domain" description="PAS" evidence="1">
    <location>
        <begin position="119"/>
        <end position="189"/>
    </location>
</feature>
<dbReference type="InterPro" id="IPR000014">
    <property type="entry name" value="PAS"/>
</dbReference>
<evidence type="ECO:0000313" key="3">
    <source>
        <dbReference type="Proteomes" id="UP001143747"/>
    </source>
</evidence>
<sequence>MNSDDLIVFCTDDSEKILMWNRAAEIITGYSHAEVPDVKTALRVAYPESNYREIIATVRDIFRKNENKSVHYETKIKTKKGQIRYISWIIERIPETDTTPQVYVTTGTDVTHTQQCENDALLLSEIVKSSHDAIVGMSPDGSILTWNNAAEDIFGYGETDSIGKPFSRHIPDEKKNTFAAILKNISEGNNFIGTMVCLTKTGKQITASIAFSPISGEEGTIEGISAIMRDMTREVAIQQTMKGYISEATMRLNHPTALVEGNLISLIERIREGDFEDEDLLMELQVQQKALSQINHNLRELSQAIIGNFKDSEEEIIPDTM</sequence>
<evidence type="ECO:0000313" key="2">
    <source>
        <dbReference type="EMBL" id="MDE4907190.1"/>
    </source>
</evidence>
<accession>A0A9Q4KNB7</accession>
<gene>
    <name evidence="2" type="ORF">L0665_00925</name>
</gene>
<protein>
    <submittedName>
        <fullName evidence="2">PAS domain S-box protein</fullName>
    </submittedName>
</protein>
<dbReference type="InterPro" id="IPR035965">
    <property type="entry name" value="PAS-like_dom_sf"/>
</dbReference>
<keyword evidence="3" id="KW-1185">Reference proteome</keyword>